<sequence length="513" mass="57251">MLSVSNSSQIEPSLSSFKQAVNAAEDSTPDETLTSTFGGDFKSSIPISQEKPGLPTQHVDSKSATAKTSAWIYKDQDLCDETCPESVSPQSDFTPGTVTSARHLSFEELIPYRSSQSPEVPSDEDRPGTCEQHAEENLSPVGFEGFASQSSLFQQTPEMTSTSDEEYSIPLGRAETSSDSDNHIHTPKRSADFEHSDLESYFDCKQGVSDFSEPELDEADITARLKEGQIPDELSLSGRQKKASQKMLLSSGSEDYEDAPLALDSHHLVHEKREESEEEFSMSKTSQLPGTNDTIKSLRREITAELGSMSESSDDDFLTTRIIRRRVVIKADEMPDLPNQLVSEERYKDENGHIVIKRVTRKVIRKCVSSDGVEREEMSAGDVQEFFAPADGDRYSKVVKRTVIKSDGDHTEVTFATRECFPSSSQQAATSCELSRADKTLVEGERTMTTHVRAHMRKSNILKQTVVKGDGQSQQVLPEQVDTPRACDLQQQLHPLFHRCYEQEENNEQRVEE</sequence>
<keyword evidence="2" id="KW-0040">ANK repeat</keyword>
<dbReference type="InterPro" id="IPR051165">
    <property type="entry name" value="Multifunctional_ANK_Repeat"/>
</dbReference>
<evidence type="ECO:0000256" key="3">
    <source>
        <dbReference type="SAM" id="MobiDB-lite"/>
    </source>
</evidence>
<organism evidence="4">
    <name type="scientific">Nothobranchius pienaari</name>
    <dbReference type="NCBI Taxonomy" id="704102"/>
    <lineage>
        <taxon>Eukaryota</taxon>
        <taxon>Metazoa</taxon>
        <taxon>Chordata</taxon>
        <taxon>Craniata</taxon>
        <taxon>Vertebrata</taxon>
        <taxon>Euteleostomi</taxon>
        <taxon>Actinopterygii</taxon>
        <taxon>Neopterygii</taxon>
        <taxon>Teleostei</taxon>
        <taxon>Neoteleostei</taxon>
        <taxon>Acanthomorphata</taxon>
        <taxon>Ovalentaria</taxon>
        <taxon>Atherinomorphae</taxon>
        <taxon>Cyprinodontiformes</taxon>
        <taxon>Nothobranchiidae</taxon>
        <taxon>Nothobranchius</taxon>
    </lineage>
</organism>
<evidence type="ECO:0000313" key="4">
    <source>
        <dbReference type="EMBL" id="SBR54333.1"/>
    </source>
</evidence>
<dbReference type="PANTHER" id="PTHR24123">
    <property type="entry name" value="ANKYRIN REPEAT-CONTAINING"/>
    <property type="match status" value="1"/>
</dbReference>
<feature type="compositionally biased region" description="Polar residues" evidence="3">
    <location>
        <begin position="147"/>
        <end position="162"/>
    </location>
</feature>
<feature type="region of interest" description="Disordered" evidence="3">
    <location>
        <begin position="232"/>
        <end position="254"/>
    </location>
</feature>
<feature type="compositionally biased region" description="Basic and acidic residues" evidence="3">
    <location>
        <begin position="180"/>
        <end position="192"/>
    </location>
</feature>
<feature type="region of interest" description="Disordered" evidence="3">
    <location>
        <begin position="109"/>
        <end position="192"/>
    </location>
</feature>
<name>A0A1A8MBX1_9TELE</name>
<proteinExistence type="predicted"/>
<evidence type="ECO:0000256" key="1">
    <source>
        <dbReference type="ARBA" id="ARBA00022737"/>
    </source>
</evidence>
<feature type="compositionally biased region" description="Polar residues" evidence="3">
    <location>
        <begin position="1"/>
        <end position="19"/>
    </location>
</feature>
<dbReference type="EMBL" id="HAEF01013174">
    <property type="protein sequence ID" value="SBR54333.1"/>
    <property type="molecule type" value="Transcribed_RNA"/>
</dbReference>
<protein>
    <submittedName>
        <fullName evidence="4">Ankyrin 2b, neuronal</fullName>
    </submittedName>
</protein>
<dbReference type="PANTHER" id="PTHR24123:SF141">
    <property type="entry name" value="ANKYRIN 2, ISOFORM U"/>
    <property type="match status" value="1"/>
</dbReference>
<reference evidence="4" key="1">
    <citation type="submission" date="2016-05" db="EMBL/GenBank/DDBJ databases">
        <authorList>
            <person name="Lavstsen T."/>
            <person name="Jespersen J.S."/>
        </authorList>
    </citation>
    <scope>NUCLEOTIDE SEQUENCE</scope>
    <source>
        <tissue evidence="4">Brain</tissue>
    </source>
</reference>
<reference evidence="4" key="2">
    <citation type="submission" date="2016-06" db="EMBL/GenBank/DDBJ databases">
        <title>The genome of a short-lived fish provides insights into sex chromosome evolution and the genetic control of aging.</title>
        <authorList>
            <person name="Reichwald K."/>
            <person name="Felder M."/>
            <person name="Petzold A."/>
            <person name="Koch P."/>
            <person name="Groth M."/>
            <person name="Platzer M."/>
        </authorList>
    </citation>
    <scope>NUCLEOTIDE SEQUENCE</scope>
    <source>
        <tissue evidence="4">Brain</tissue>
    </source>
</reference>
<gene>
    <name evidence="4" type="primary">ANK2B</name>
</gene>
<keyword evidence="1" id="KW-0677">Repeat</keyword>
<feature type="compositionally biased region" description="Basic and acidic residues" evidence="3">
    <location>
        <begin position="123"/>
        <end position="136"/>
    </location>
</feature>
<feature type="region of interest" description="Disordered" evidence="3">
    <location>
        <begin position="1"/>
        <end position="66"/>
    </location>
</feature>
<dbReference type="AlphaFoldDB" id="A0A1A8MBX1"/>
<evidence type="ECO:0000256" key="2">
    <source>
        <dbReference type="ARBA" id="ARBA00023043"/>
    </source>
</evidence>
<accession>A0A1A8MBX1</accession>